<dbReference type="PANTHER" id="PTHR30480:SF13">
    <property type="entry name" value="BETA-HEXOSAMINIDASE"/>
    <property type="match status" value="1"/>
</dbReference>
<name>A0A2T6B297_9RHOB</name>
<dbReference type="OrthoDB" id="9786661at2"/>
<reference evidence="7 8" key="1">
    <citation type="submission" date="2018-04" db="EMBL/GenBank/DDBJ databases">
        <title>Genomic Encyclopedia of Archaeal and Bacterial Type Strains, Phase II (KMG-II): from individual species to whole genera.</title>
        <authorList>
            <person name="Goeker M."/>
        </authorList>
    </citation>
    <scope>NUCLEOTIDE SEQUENCE [LARGE SCALE GENOMIC DNA]</scope>
    <source>
        <strain evidence="7 8">DSM 29329</strain>
    </source>
</reference>
<protein>
    <recommendedName>
        <fullName evidence="3">beta-N-acetylhexosaminidase</fullName>
        <ecNumber evidence="3">3.2.1.52</ecNumber>
    </recommendedName>
</protein>
<dbReference type="GO" id="GO:0005975">
    <property type="term" value="P:carbohydrate metabolic process"/>
    <property type="evidence" value="ECO:0007669"/>
    <property type="project" value="InterPro"/>
</dbReference>
<accession>A0A2T6B297</accession>
<feature type="domain" description="Glycoside hydrolase family 3 N-terminal" evidence="6">
    <location>
        <begin position="31"/>
        <end position="292"/>
    </location>
</feature>
<dbReference type="EC" id="3.2.1.52" evidence="3"/>
<dbReference type="InterPro" id="IPR017853">
    <property type="entry name" value="GH"/>
</dbReference>
<dbReference type="GO" id="GO:0004563">
    <property type="term" value="F:beta-N-acetylhexosaminidase activity"/>
    <property type="evidence" value="ECO:0007669"/>
    <property type="project" value="UniProtKB-EC"/>
</dbReference>
<evidence type="ECO:0000256" key="1">
    <source>
        <dbReference type="ARBA" id="ARBA00001231"/>
    </source>
</evidence>
<evidence type="ECO:0000259" key="6">
    <source>
        <dbReference type="Pfam" id="PF00933"/>
    </source>
</evidence>
<comment type="caution">
    <text evidence="7">The sequence shown here is derived from an EMBL/GenBank/DDBJ whole genome shotgun (WGS) entry which is preliminary data.</text>
</comment>
<dbReference type="Proteomes" id="UP000244069">
    <property type="component" value="Unassembled WGS sequence"/>
</dbReference>
<gene>
    <name evidence="7" type="ORF">C8N44_10539</name>
</gene>
<evidence type="ECO:0000256" key="4">
    <source>
        <dbReference type="ARBA" id="ARBA00022801"/>
    </source>
</evidence>
<proteinExistence type="inferred from homology"/>
<dbReference type="GO" id="GO:0009254">
    <property type="term" value="P:peptidoglycan turnover"/>
    <property type="evidence" value="ECO:0007669"/>
    <property type="project" value="TreeGrafter"/>
</dbReference>
<dbReference type="InterPro" id="IPR036962">
    <property type="entry name" value="Glyco_hydro_3_N_sf"/>
</dbReference>
<comment type="catalytic activity">
    <reaction evidence="1">
        <text>Hydrolysis of terminal non-reducing N-acetyl-D-hexosamine residues in N-acetyl-beta-D-hexosaminides.</text>
        <dbReference type="EC" id="3.2.1.52"/>
    </reaction>
</comment>
<keyword evidence="4" id="KW-0378">Hydrolase</keyword>
<dbReference type="PANTHER" id="PTHR30480">
    <property type="entry name" value="BETA-HEXOSAMINIDASE-RELATED"/>
    <property type="match status" value="1"/>
</dbReference>
<dbReference type="Gene3D" id="3.20.20.300">
    <property type="entry name" value="Glycoside hydrolase, family 3, N-terminal domain"/>
    <property type="match status" value="1"/>
</dbReference>
<comment type="similarity">
    <text evidence="2">Belongs to the glycosyl hydrolase 3 family.</text>
</comment>
<evidence type="ECO:0000256" key="2">
    <source>
        <dbReference type="ARBA" id="ARBA00005336"/>
    </source>
</evidence>
<sequence length="334" mass="35904">MTAWGAAILGCAGTELSGGERAFFAQSNPFGFILFARNIETANQLRRLTADLREAVGWNAPVFIDQEGGRVQRLRPPMAREWLPPLDDIARLGPDAARGMVLRYAMISHELRGYGIDGNCVPTLDVARPETHAILRNRLYGDTPDAVVDIGKAVLKACLDGGVLPVIKHIPGHGMATLDSHLDLPRVSAPVETLESVDFAPFRAFADAPLAMTAHLVYEALDDAPATISPTMIARIREDIGFGGLLMTDDISMEALSGTVPERAEAALGAGCDIVLHCNGKLDEMTPLMERVGVFGAAAQERAEAALEARRDPETVDIEALEAEFEALINSPDE</sequence>
<keyword evidence="5" id="KW-0326">Glycosidase</keyword>
<evidence type="ECO:0000313" key="8">
    <source>
        <dbReference type="Proteomes" id="UP000244069"/>
    </source>
</evidence>
<evidence type="ECO:0000313" key="7">
    <source>
        <dbReference type="EMBL" id="PTX50181.1"/>
    </source>
</evidence>
<organism evidence="7 8">
    <name type="scientific">Allosediminivita pacifica</name>
    <dbReference type="NCBI Taxonomy" id="1267769"/>
    <lineage>
        <taxon>Bacteria</taxon>
        <taxon>Pseudomonadati</taxon>
        <taxon>Pseudomonadota</taxon>
        <taxon>Alphaproteobacteria</taxon>
        <taxon>Rhodobacterales</taxon>
        <taxon>Paracoccaceae</taxon>
        <taxon>Allosediminivita</taxon>
    </lineage>
</organism>
<dbReference type="InterPro" id="IPR001764">
    <property type="entry name" value="Glyco_hydro_3_N"/>
</dbReference>
<dbReference type="EMBL" id="QBKN01000005">
    <property type="protein sequence ID" value="PTX50181.1"/>
    <property type="molecule type" value="Genomic_DNA"/>
</dbReference>
<dbReference type="AlphaFoldDB" id="A0A2T6B297"/>
<dbReference type="InterPro" id="IPR050226">
    <property type="entry name" value="NagZ_Beta-hexosaminidase"/>
</dbReference>
<evidence type="ECO:0000256" key="3">
    <source>
        <dbReference type="ARBA" id="ARBA00012663"/>
    </source>
</evidence>
<keyword evidence="8" id="KW-1185">Reference proteome</keyword>
<evidence type="ECO:0000256" key="5">
    <source>
        <dbReference type="ARBA" id="ARBA00023295"/>
    </source>
</evidence>
<dbReference type="RefSeq" id="WP_107975106.1">
    <property type="nucleotide sequence ID" value="NZ_BMEZ01000005.1"/>
</dbReference>
<dbReference type="SUPFAM" id="SSF51445">
    <property type="entry name" value="(Trans)glycosidases"/>
    <property type="match status" value="1"/>
</dbReference>
<dbReference type="Pfam" id="PF00933">
    <property type="entry name" value="Glyco_hydro_3"/>
    <property type="match status" value="1"/>
</dbReference>